<sequence>MGNALDKFSVTAPEEPGGKQSLRDAIPLFQHKLGELSCDELSNLSILFSTSTLGIAIRKIPSPQEYFSKYQWTNKPSKPSKKRRKGTSTKFTEPEVVGFKKSEVLDLMNLTNTIWESLSSPNIFLTSFQRDEEKFWTDYPIRLPKIFDLFKLHSTETDFMKGRLARLIFLRILSKVESEYRRKANFEAGDRCRIHAFRHLRTEFKISGDLGAQLGYRLERIAKSLGSGIIFCLGNTPFSRVNRLREPAIDALISYIDKNGPQSMLKEYNSLAEKLLERIISKIDLTTPPEDDEHTLLDTQNPQMSATSNGADLPSDGVTSADNPASSTNSDLTRYRDSMETENVYEQLASHFTINATEPVRIYPYTESFQPMSQHMSHFAMDASGPFSNSPRQLVGDPNTQFGASNFGATEGTSNQFASHFVMNASTPPTSSLDPAQFEFAGATDVRTSNNTDSAQLRGFVGATGGTSALFKSTYFVPTQSIGKSQIATSNLETGHPYNQGGYTLNDYQGSNL</sequence>
<name>A0A9P8RN49_9PEZI</name>
<reference evidence="2" key="1">
    <citation type="submission" date="2021-03" db="EMBL/GenBank/DDBJ databases">
        <title>Comparative genomics and phylogenomic investigation of the class Geoglossomycetes provide insights into ecological specialization and systematics.</title>
        <authorList>
            <person name="Melie T."/>
            <person name="Pirro S."/>
            <person name="Miller A.N."/>
            <person name="Quandt A."/>
        </authorList>
    </citation>
    <scope>NUCLEOTIDE SEQUENCE</scope>
    <source>
        <strain evidence="2">CAQ_001_2017</strain>
    </source>
</reference>
<dbReference type="Proteomes" id="UP000750711">
    <property type="component" value="Unassembled WGS sequence"/>
</dbReference>
<gene>
    <name evidence="2" type="ORF">GP486_005202</name>
</gene>
<feature type="compositionally biased region" description="Polar residues" evidence="1">
    <location>
        <begin position="317"/>
        <end position="332"/>
    </location>
</feature>
<evidence type="ECO:0000313" key="3">
    <source>
        <dbReference type="Proteomes" id="UP000750711"/>
    </source>
</evidence>
<feature type="region of interest" description="Disordered" evidence="1">
    <location>
        <begin position="286"/>
        <end position="332"/>
    </location>
</feature>
<keyword evidence="3" id="KW-1185">Reference proteome</keyword>
<dbReference type="EMBL" id="JAGHQM010000943">
    <property type="protein sequence ID" value="KAH0557006.1"/>
    <property type="molecule type" value="Genomic_DNA"/>
</dbReference>
<protein>
    <submittedName>
        <fullName evidence="2">Uncharacterized protein</fullName>
    </submittedName>
</protein>
<feature type="region of interest" description="Disordered" evidence="1">
    <location>
        <begin position="1"/>
        <end position="21"/>
    </location>
</feature>
<proteinExistence type="predicted"/>
<feature type="compositionally biased region" description="Polar residues" evidence="1">
    <location>
        <begin position="297"/>
        <end position="310"/>
    </location>
</feature>
<organism evidence="2 3">
    <name type="scientific">Trichoglossum hirsutum</name>
    <dbReference type="NCBI Taxonomy" id="265104"/>
    <lineage>
        <taxon>Eukaryota</taxon>
        <taxon>Fungi</taxon>
        <taxon>Dikarya</taxon>
        <taxon>Ascomycota</taxon>
        <taxon>Pezizomycotina</taxon>
        <taxon>Geoglossomycetes</taxon>
        <taxon>Geoglossales</taxon>
        <taxon>Geoglossaceae</taxon>
        <taxon>Trichoglossum</taxon>
    </lineage>
</organism>
<accession>A0A9P8RN49</accession>
<comment type="caution">
    <text evidence="2">The sequence shown here is derived from an EMBL/GenBank/DDBJ whole genome shotgun (WGS) entry which is preliminary data.</text>
</comment>
<dbReference type="AlphaFoldDB" id="A0A9P8RN49"/>
<evidence type="ECO:0000256" key="1">
    <source>
        <dbReference type="SAM" id="MobiDB-lite"/>
    </source>
</evidence>
<evidence type="ECO:0000313" key="2">
    <source>
        <dbReference type="EMBL" id="KAH0557006.1"/>
    </source>
</evidence>